<keyword evidence="1" id="KW-1133">Transmembrane helix</keyword>
<feature type="domain" description="AMP-dependent synthetase/ligase" evidence="2">
    <location>
        <begin position="40"/>
        <end position="375"/>
    </location>
</feature>
<keyword evidence="1" id="KW-0812">Transmembrane</keyword>
<gene>
    <name evidence="3" type="ORF">OFUS_LOCUS17532</name>
</gene>
<dbReference type="AlphaFoldDB" id="A0A8S4PHS0"/>
<dbReference type="PANTHER" id="PTHR42814">
    <property type="entry name" value="AMP-BINDING DOMAIN-CONTAINING PROTEIN"/>
    <property type="match status" value="1"/>
</dbReference>
<protein>
    <recommendedName>
        <fullName evidence="2">AMP-dependent synthetase/ligase domain-containing protein</fullName>
    </recommendedName>
</protein>
<accession>A0A8S4PHS0</accession>
<dbReference type="PROSITE" id="PS00455">
    <property type="entry name" value="AMP_BINDING"/>
    <property type="match status" value="1"/>
</dbReference>
<name>A0A8S4PHS0_OWEFU</name>
<evidence type="ECO:0000313" key="4">
    <source>
        <dbReference type="Proteomes" id="UP000749559"/>
    </source>
</evidence>
<dbReference type="SUPFAM" id="SSF56801">
    <property type="entry name" value="Acetyl-CoA synthetase-like"/>
    <property type="match status" value="1"/>
</dbReference>
<dbReference type="EMBL" id="CAIIXF020000008">
    <property type="protein sequence ID" value="CAH1792585.1"/>
    <property type="molecule type" value="Genomic_DNA"/>
</dbReference>
<reference evidence="3" key="1">
    <citation type="submission" date="2022-03" db="EMBL/GenBank/DDBJ databases">
        <authorList>
            <person name="Martin C."/>
        </authorList>
    </citation>
    <scope>NUCLEOTIDE SEQUENCE</scope>
</reference>
<dbReference type="InterPro" id="IPR020845">
    <property type="entry name" value="AMP-binding_CS"/>
</dbReference>
<evidence type="ECO:0000256" key="1">
    <source>
        <dbReference type="SAM" id="Phobius"/>
    </source>
</evidence>
<dbReference type="InterPro" id="IPR042099">
    <property type="entry name" value="ANL_N_sf"/>
</dbReference>
<feature type="non-terminal residue" evidence="3">
    <location>
        <position position="379"/>
    </location>
</feature>
<dbReference type="InterPro" id="IPR000873">
    <property type="entry name" value="AMP-dep_synth/lig_dom"/>
</dbReference>
<dbReference type="Proteomes" id="UP000749559">
    <property type="component" value="Unassembled WGS sequence"/>
</dbReference>
<dbReference type="OrthoDB" id="10253115at2759"/>
<keyword evidence="1" id="KW-0472">Membrane</keyword>
<organism evidence="3 4">
    <name type="scientific">Owenia fusiformis</name>
    <name type="common">Polychaete worm</name>
    <dbReference type="NCBI Taxonomy" id="6347"/>
    <lineage>
        <taxon>Eukaryota</taxon>
        <taxon>Metazoa</taxon>
        <taxon>Spiralia</taxon>
        <taxon>Lophotrochozoa</taxon>
        <taxon>Annelida</taxon>
        <taxon>Polychaeta</taxon>
        <taxon>Sedentaria</taxon>
        <taxon>Canalipalpata</taxon>
        <taxon>Sabellida</taxon>
        <taxon>Oweniida</taxon>
        <taxon>Oweniidae</taxon>
        <taxon>Owenia</taxon>
    </lineage>
</organism>
<dbReference type="PANTHER" id="PTHR42814:SF3">
    <property type="entry name" value="BETA-N-ACETYLHEXOSAMINIDASE"/>
    <property type="match status" value="1"/>
</dbReference>
<evidence type="ECO:0000313" key="3">
    <source>
        <dbReference type="EMBL" id="CAH1792585.1"/>
    </source>
</evidence>
<dbReference type="Gene3D" id="3.40.50.12780">
    <property type="entry name" value="N-terminal domain of ligase-like"/>
    <property type="match status" value="1"/>
</dbReference>
<keyword evidence="4" id="KW-1185">Reference proteome</keyword>
<comment type="caution">
    <text evidence="3">The sequence shown here is derived from an EMBL/GenBank/DDBJ whole genome shotgun (WGS) entry which is preliminary data.</text>
</comment>
<dbReference type="Pfam" id="PF00501">
    <property type="entry name" value="AMP-binding"/>
    <property type="match status" value="1"/>
</dbReference>
<proteinExistence type="predicted"/>
<sequence>MDWIDCQDVVLPCQLVESYVKGESKVPLYKHSIGESLKIAAEKKPDHVAVIYAEGDVHVTCIQLLQQVNILAKGLLGLGVTKGDVILVSGDHGENFATLLYAITSIGAIFFMPYIYEPKHYHLKTMINKINVKMLITNERDSSMIDALKKIDPDAVVKSGHVNRWVNVSEFPSLKAIVVGDDNGMMGILPNPMISDEQLIETQSMVTSDDPGFVFLSTGTTGEPKAILSHQSSMMNEIYLTLCRTNRHGKDMILAVENPTCEDVFCIEAILAAVIVSEFTDITCVITPDHVPRAGFSDVIVGAMETYGVTHAHIWPYVWRDIILYGTKNGSTLAKLKGGITSSQPLAVDTVKEFISLAPEFVNFYSTSEAVATTSNFVD</sequence>
<feature type="transmembrane region" description="Helical" evidence="1">
    <location>
        <begin position="96"/>
        <end position="116"/>
    </location>
</feature>
<evidence type="ECO:0000259" key="2">
    <source>
        <dbReference type="Pfam" id="PF00501"/>
    </source>
</evidence>